<dbReference type="SUPFAM" id="SSF48264">
    <property type="entry name" value="Cytochrome P450"/>
    <property type="match status" value="1"/>
</dbReference>
<keyword evidence="3 5" id="KW-0479">Metal-binding</keyword>
<dbReference type="GO" id="GO:0020037">
    <property type="term" value="F:heme binding"/>
    <property type="evidence" value="ECO:0007669"/>
    <property type="project" value="InterPro"/>
</dbReference>
<dbReference type="PRINTS" id="PR00463">
    <property type="entry name" value="EP450I"/>
</dbReference>
<keyword evidence="7" id="KW-0812">Transmembrane</keyword>
<dbReference type="PANTHER" id="PTHR24305">
    <property type="entry name" value="CYTOCHROME P450"/>
    <property type="match status" value="1"/>
</dbReference>
<dbReference type="Proteomes" id="UP000799536">
    <property type="component" value="Unassembled WGS sequence"/>
</dbReference>
<keyword evidence="5 6" id="KW-0349">Heme</keyword>
<protein>
    <submittedName>
        <fullName evidence="8">Cytochrome P450</fullName>
    </submittedName>
</protein>
<dbReference type="GO" id="GO:0016705">
    <property type="term" value="F:oxidoreductase activity, acting on paired donors, with incorporation or reduction of molecular oxygen"/>
    <property type="evidence" value="ECO:0007669"/>
    <property type="project" value="InterPro"/>
</dbReference>
<comment type="cofactor">
    <cofactor evidence="1 5">
        <name>heme</name>
        <dbReference type="ChEBI" id="CHEBI:30413"/>
    </cofactor>
</comment>
<evidence type="ECO:0000313" key="9">
    <source>
        <dbReference type="Proteomes" id="UP000799536"/>
    </source>
</evidence>
<organism evidence="8 9">
    <name type="scientific">Delitschia confertaspora ATCC 74209</name>
    <dbReference type="NCBI Taxonomy" id="1513339"/>
    <lineage>
        <taxon>Eukaryota</taxon>
        <taxon>Fungi</taxon>
        <taxon>Dikarya</taxon>
        <taxon>Ascomycota</taxon>
        <taxon>Pezizomycotina</taxon>
        <taxon>Dothideomycetes</taxon>
        <taxon>Pleosporomycetidae</taxon>
        <taxon>Pleosporales</taxon>
        <taxon>Delitschiaceae</taxon>
        <taxon>Delitschia</taxon>
    </lineage>
</organism>
<evidence type="ECO:0000256" key="4">
    <source>
        <dbReference type="ARBA" id="ARBA00023004"/>
    </source>
</evidence>
<feature type="binding site" description="axial binding residue" evidence="5">
    <location>
        <position position="495"/>
    </location>
    <ligand>
        <name>heme</name>
        <dbReference type="ChEBI" id="CHEBI:30413"/>
    </ligand>
    <ligandPart>
        <name>Fe</name>
        <dbReference type="ChEBI" id="CHEBI:18248"/>
    </ligandPart>
</feature>
<proteinExistence type="inferred from homology"/>
<evidence type="ECO:0000313" key="8">
    <source>
        <dbReference type="EMBL" id="KAF2203675.1"/>
    </source>
</evidence>
<comment type="caution">
    <text evidence="8">The sequence shown here is derived from an EMBL/GenBank/DDBJ whole genome shotgun (WGS) entry which is preliminary data.</text>
</comment>
<dbReference type="InterPro" id="IPR050121">
    <property type="entry name" value="Cytochrome_P450_monoxygenase"/>
</dbReference>
<feature type="transmembrane region" description="Helical" evidence="7">
    <location>
        <begin position="29"/>
        <end position="54"/>
    </location>
</feature>
<evidence type="ECO:0000256" key="1">
    <source>
        <dbReference type="ARBA" id="ARBA00001971"/>
    </source>
</evidence>
<keyword evidence="7" id="KW-0472">Membrane</keyword>
<dbReference type="PANTHER" id="PTHR24305:SF166">
    <property type="entry name" value="CYTOCHROME P450 12A4, MITOCHONDRIAL-RELATED"/>
    <property type="match status" value="1"/>
</dbReference>
<keyword evidence="9" id="KW-1185">Reference proteome</keyword>
<dbReference type="PRINTS" id="PR00385">
    <property type="entry name" value="P450"/>
</dbReference>
<dbReference type="OrthoDB" id="1470350at2759"/>
<name>A0A9P4N1C2_9PLEO</name>
<accession>A0A9P4N1C2</accession>
<comment type="similarity">
    <text evidence="2 6">Belongs to the cytochrome P450 family.</text>
</comment>
<dbReference type="InterPro" id="IPR002401">
    <property type="entry name" value="Cyt_P450_E_grp-I"/>
</dbReference>
<dbReference type="InterPro" id="IPR036396">
    <property type="entry name" value="Cyt_P450_sf"/>
</dbReference>
<dbReference type="PROSITE" id="PS00086">
    <property type="entry name" value="CYTOCHROME_P450"/>
    <property type="match status" value="1"/>
</dbReference>
<dbReference type="Gene3D" id="1.10.630.10">
    <property type="entry name" value="Cytochrome P450"/>
    <property type="match status" value="1"/>
</dbReference>
<evidence type="ECO:0000256" key="7">
    <source>
        <dbReference type="SAM" id="Phobius"/>
    </source>
</evidence>
<evidence type="ECO:0000256" key="6">
    <source>
        <dbReference type="RuleBase" id="RU000461"/>
    </source>
</evidence>
<keyword evidence="7" id="KW-1133">Transmembrane helix</keyword>
<sequence length="580" mass="65217">MKNRICAALSAVQTAVILRQSTLDAKGFLFVFFAFFLAQSSAVSIYNIFIYPFYRSPLRHLPGPKDNTPVLGQSLSLLLAPSPNALYLKWMQQFPDAPLIRYLHFKNSEWLLVNSLQVVKDMLQTCCYDLEKPEWFHKIVGEIAGVGLVNAEGELHRKGRKGLGGSFSVSNVKKIFPVINEKSQILSGIIDDAVQKNPDEPIEVSSLMNHNAIDVMGVAALGVELNSLATSGSTFTHIYETMFNQPPIGQAIFFLNMFIPIRRFLPWVKANTDYLHATTEVRRLLMQTIRERKAEVFGKGKGEKGEGARKEFTEEGSRDFLTFMLYEKTVEGWSDEEIHGHLMNFMSAGHETTAECISWGIQTLCLHPHIQDRLREEINRYIPHDGPPSYAELEKLKYMDNFLKEVLRCYSPSVLIPRSSSTPIRLPSAPHTLIPPGTTLYISPSVLHFNPTIWGPDAHVFNPDRHGPDHPSAKLYPSSRDPFANLAFSVGPRICIGKRFAALEIKSVLVTVLRAWEVRRGWDADGNKLQGGEEFVGHGNQREGARYEGPEGDLLAGIKVVNFLSLRPSKGIWVKFRKID</sequence>
<evidence type="ECO:0000256" key="2">
    <source>
        <dbReference type="ARBA" id="ARBA00010617"/>
    </source>
</evidence>
<gene>
    <name evidence="8" type="ORF">GQ43DRAFT_461359</name>
</gene>
<dbReference type="GO" id="GO:0004497">
    <property type="term" value="F:monooxygenase activity"/>
    <property type="evidence" value="ECO:0007669"/>
    <property type="project" value="UniProtKB-KW"/>
</dbReference>
<reference evidence="8" key="1">
    <citation type="journal article" date="2020" name="Stud. Mycol.">
        <title>101 Dothideomycetes genomes: a test case for predicting lifestyles and emergence of pathogens.</title>
        <authorList>
            <person name="Haridas S."/>
            <person name="Albert R."/>
            <person name="Binder M."/>
            <person name="Bloem J."/>
            <person name="Labutti K."/>
            <person name="Salamov A."/>
            <person name="Andreopoulos B."/>
            <person name="Baker S."/>
            <person name="Barry K."/>
            <person name="Bills G."/>
            <person name="Bluhm B."/>
            <person name="Cannon C."/>
            <person name="Castanera R."/>
            <person name="Culley D."/>
            <person name="Daum C."/>
            <person name="Ezra D."/>
            <person name="Gonzalez J."/>
            <person name="Henrissat B."/>
            <person name="Kuo A."/>
            <person name="Liang C."/>
            <person name="Lipzen A."/>
            <person name="Lutzoni F."/>
            <person name="Magnuson J."/>
            <person name="Mondo S."/>
            <person name="Nolan M."/>
            <person name="Ohm R."/>
            <person name="Pangilinan J."/>
            <person name="Park H.-J."/>
            <person name="Ramirez L."/>
            <person name="Alfaro M."/>
            <person name="Sun H."/>
            <person name="Tritt A."/>
            <person name="Yoshinaga Y."/>
            <person name="Zwiers L.-H."/>
            <person name="Turgeon B."/>
            <person name="Goodwin S."/>
            <person name="Spatafora J."/>
            <person name="Crous P."/>
            <person name="Grigoriev I."/>
        </authorList>
    </citation>
    <scope>NUCLEOTIDE SEQUENCE</scope>
    <source>
        <strain evidence="8">ATCC 74209</strain>
    </source>
</reference>
<dbReference type="EMBL" id="ML993896">
    <property type="protein sequence ID" value="KAF2203675.1"/>
    <property type="molecule type" value="Genomic_DNA"/>
</dbReference>
<keyword evidence="6" id="KW-0503">Monooxygenase</keyword>
<dbReference type="InterPro" id="IPR017972">
    <property type="entry name" value="Cyt_P450_CS"/>
</dbReference>
<dbReference type="AlphaFoldDB" id="A0A9P4N1C2"/>
<evidence type="ECO:0000256" key="3">
    <source>
        <dbReference type="ARBA" id="ARBA00022723"/>
    </source>
</evidence>
<dbReference type="Pfam" id="PF00067">
    <property type="entry name" value="p450"/>
    <property type="match status" value="1"/>
</dbReference>
<dbReference type="GO" id="GO:0005506">
    <property type="term" value="F:iron ion binding"/>
    <property type="evidence" value="ECO:0007669"/>
    <property type="project" value="InterPro"/>
</dbReference>
<keyword evidence="6" id="KW-0560">Oxidoreductase</keyword>
<dbReference type="InterPro" id="IPR001128">
    <property type="entry name" value="Cyt_P450"/>
</dbReference>
<evidence type="ECO:0000256" key="5">
    <source>
        <dbReference type="PIRSR" id="PIRSR602401-1"/>
    </source>
</evidence>
<keyword evidence="4 5" id="KW-0408">Iron</keyword>